<dbReference type="RefSeq" id="WP_085051305.1">
    <property type="nucleotide sequence ID" value="NZ_LNQR01000030.1"/>
</dbReference>
<protein>
    <recommendedName>
        <fullName evidence="1">Aspartyl/glutamyl-tRNA(Asn/Gln) amidotransferase subunit C</fullName>
        <shortName evidence="1">Asp/Glu-ADT subunit C</shortName>
        <ecNumber evidence="1">6.3.5.-</ecNumber>
    </recommendedName>
</protein>
<comment type="catalytic activity">
    <reaction evidence="1">
        <text>L-glutamyl-tRNA(Gln) + L-glutamine + ATP + H2O = L-glutaminyl-tRNA(Gln) + L-glutamate + ADP + phosphate + H(+)</text>
        <dbReference type="Rhea" id="RHEA:17521"/>
        <dbReference type="Rhea" id="RHEA-COMP:9681"/>
        <dbReference type="Rhea" id="RHEA-COMP:9684"/>
        <dbReference type="ChEBI" id="CHEBI:15377"/>
        <dbReference type="ChEBI" id="CHEBI:15378"/>
        <dbReference type="ChEBI" id="CHEBI:29985"/>
        <dbReference type="ChEBI" id="CHEBI:30616"/>
        <dbReference type="ChEBI" id="CHEBI:43474"/>
        <dbReference type="ChEBI" id="CHEBI:58359"/>
        <dbReference type="ChEBI" id="CHEBI:78520"/>
        <dbReference type="ChEBI" id="CHEBI:78521"/>
        <dbReference type="ChEBI" id="CHEBI:456216"/>
    </reaction>
</comment>
<comment type="function">
    <text evidence="1">Allows the formation of correctly charged Asn-tRNA(Asn) or Gln-tRNA(Gln) through the transamidation of misacylated Asp-tRNA(Asn) or Glu-tRNA(Gln) in organisms which lack either or both of asparaginyl-tRNA or glutaminyl-tRNA synthetases. The reaction takes place in the presence of glutamine and ATP through an activated phospho-Asp-tRNA(Asn) or phospho-Glu-tRNA(Gln).</text>
</comment>
<comment type="similarity">
    <text evidence="1">Belongs to the GatC family.</text>
</comment>
<keyword evidence="1" id="KW-0648">Protein biosynthesis</keyword>
<dbReference type="PANTHER" id="PTHR15004">
    <property type="entry name" value="GLUTAMYL-TRNA(GLN) AMIDOTRANSFERASE SUBUNIT C, MITOCHONDRIAL"/>
    <property type="match status" value="1"/>
</dbReference>
<comment type="catalytic activity">
    <reaction evidence="1">
        <text>L-aspartyl-tRNA(Asn) + L-glutamine + ATP + H2O = L-asparaginyl-tRNA(Asn) + L-glutamate + ADP + phosphate + 2 H(+)</text>
        <dbReference type="Rhea" id="RHEA:14513"/>
        <dbReference type="Rhea" id="RHEA-COMP:9674"/>
        <dbReference type="Rhea" id="RHEA-COMP:9677"/>
        <dbReference type="ChEBI" id="CHEBI:15377"/>
        <dbReference type="ChEBI" id="CHEBI:15378"/>
        <dbReference type="ChEBI" id="CHEBI:29985"/>
        <dbReference type="ChEBI" id="CHEBI:30616"/>
        <dbReference type="ChEBI" id="CHEBI:43474"/>
        <dbReference type="ChEBI" id="CHEBI:58359"/>
        <dbReference type="ChEBI" id="CHEBI:78515"/>
        <dbReference type="ChEBI" id="CHEBI:78516"/>
        <dbReference type="ChEBI" id="CHEBI:456216"/>
    </reaction>
</comment>
<keyword evidence="1 2" id="KW-0436">Ligase</keyword>
<dbReference type="Gene3D" id="1.10.20.60">
    <property type="entry name" value="Glu-tRNAGln amidotransferase C subunit, N-terminal domain"/>
    <property type="match status" value="1"/>
</dbReference>
<dbReference type="HAMAP" id="MF_00122">
    <property type="entry name" value="GatC"/>
    <property type="match status" value="1"/>
</dbReference>
<name>A0ABR5SHM5_9BACT</name>
<dbReference type="Pfam" id="PF02686">
    <property type="entry name" value="GatC"/>
    <property type="match status" value="1"/>
</dbReference>
<keyword evidence="1" id="KW-0547">Nucleotide-binding</keyword>
<dbReference type="NCBIfam" id="TIGR00135">
    <property type="entry name" value="gatC"/>
    <property type="match status" value="1"/>
</dbReference>
<gene>
    <name evidence="1 2" type="primary">gatC</name>
    <name evidence="2" type="ORF">ASN18_0778</name>
</gene>
<dbReference type="PANTHER" id="PTHR15004:SF0">
    <property type="entry name" value="GLUTAMYL-TRNA(GLN) AMIDOTRANSFERASE SUBUNIT C, MITOCHONDRIAL"/>
    <property type="match status" value="1"/>
</dbReference>
<dbReference type="EC" id="6.3.5.-" evidence="1"/>
<organism evidence="2 3">
    <name type="scientific">Candidatus Magnetominusculus xianensis</name>
    <dbReference type="NCBI Taxonomy" id="1748249"/>
    <lineage>
        <taxon>Bacteria</taxon>
        <taxon>Pseudomonadati</taxon>
        <taxon>Nitrospirota</taxon>
        <taxon>Nitrospiria</taxon>
        <taxon>Nitrospirales</taxon>
        <taxon>Nitrospiraceae</taxon>
        <taxon>Candidatus Magnetominusculus</taxon>
    </lineage>
</organism>
<sequence>MAAKITEKDVTHIAALSRLKLSADETMMLGRQLNDILLYIEKLNELDTKDIEPTSHILPLKNVYREDRTETPLERDAALSNAPDKNERFYKVAKIIE</sequence>
<dbReference type="InterPro" id="IPR036113">
    <property type="entry name" value="Asp/Glu-ADT_sf_sub_c"/>
</dbReference>
<dbReference type="SUPFAM" id="SSF141000">
    <property type="entry name" value="Glu-tRNAGln amidotransferase C subunit"/>
    <property type="match status" value="1"/>
</dbReference>
<accession>A0ABR5SHM5</accession>
<proteinExistence type="inferred from homology"/>
<reference evidence="2 3" key="1">
    <citation type="submission" date="2015-11" db="EMBL/GenBank/DDBJ databases">
        <authorList>
            <person name="Lin W."/>
        </authorList>
    </citation>
    <scope>NUCLEOTIDE SEQUENCE [LARGE SCALE GENOMIC DNA]</scope>
    <source>
        <strain evidence="2 3">HCH-1</strain>
    </source>
</reference>
<keyword evidence="3" id="KW-1185">Reference proteome</keyword>
<dbReference type="GO" id="GO:0016874">
    <property type="term" value="F:ligase activity"/>
    <property type="evidence" value="ECO:0007669"/>
    <property type="project" value="UniProtKB-KW"/>
</dbReference>
<comment type="caution">
    <text evidence="2">The sequence shown here is derived from an EMBL/GenBank/DDBJ whole genome shotgun (WGS) entry which is preliminary data.</text>
</comment>
<comment type="subunit">
    <text evidence="1">Heterotrimer of A, B and C subunits.</text>
</comment>
<keyword evidence="1" id="KW-0067">ATP-binding</keyword>
<dbReference type="Proteomes" id="UP000060487">
    <property type="component" value="Unassembled WGS sequence"/>
</dbReference>
<evidence type="ECO:0000313" key="2">
    <source>
        <dbReference type="EMBL" id="KWT91660.1"/>
    </source>
</evidence>
<dbReference type="EMBL" id="LNQR01000030">
    <property type="protein sequence ID" value="KWT91660.1"/>
    <property type="molecule type" value="Genomic_DNA"/>
</dbReference>
<dbReference type="InterPro" id="IPR003837">
    <property type="entry name" value="GatC"/>
</dbReference>
<evidence type="ECO:0000256" key="1">
    <source>
        <dbReference type="HAMAP-Rule" id="MF_00122"/>
    </source>
</evidence>
<evidence type="ECO:0000313" key="3">
    <source>
        <dbReference type="Proteomes" id="UP000060487"/>
    </source>
</evidence>